<feature type="transmembrane region" description="Helical" evidence="2">
    <location>
        <begin position="36"/>
        <end position="57"/>
    </location>
</feature>
<sequence>MNIRIQIIVGIIVLLALGVIINMIRQKKLELRYALSWLGVGVAILILDCFPQLITWLSRKVGIASPVNMLFFFGFCFSLMIIFVLTVAISRMSIRIKELTQELALFEKRIREEKEC</sequence>
<feature type="coiled-coil region" evidence="1">
    <location>
        <begin position="89"/>
        <end position="116"/>
    </location>
</feature>
<gene>
    <name evidence="4" type="ORF">G5A66_03715</name>
    <name evidence="3" type="ORF">G5A75_04485</name>
</gene>
<reference evidence="5 6" key="1">
    <citation type="journal article" date="2020" name="Cell Host Microbe">
        <title>Functional and Genomic Variation between Human-Derived Isolates of Lachnospiraceae Reveals Inter- and Intra-Species Diversity.</title>
        <authorList>
            <person name="Sorbara M.T."/>
            <person name="Littmann E.R."/>
            <person name="Fontana E."/>
            <person name="Moody T.U."/>
            <person name="Kohout C.E."/>
            <person name="Gjonbalaj M."/>
            <person name="Eaton V."/>
            <person name="Seok R."/>
            <person name="Leiner I.M."/>
            <person name="Pamer E.G."/>
        </authorList>
    </citation>
    <scope>NUCLEOTIDE SEQUENCE [LARGE SCALE GENOMIC DNA]</scope>
    <source>
        <strain evidence="4 5">MSK.17.11</strain>
        <strain evidence="3 6">MSK.17.38</strain>
    </source>
</reference>
<feature type="transmembrane region" description="Helical" evidence="2">
    <location>
        <begin position="6"/>
        <end position="24"/>
    </location>
</feature>
<protein>
    <submittedName>
        <fullName evidence="4">DUF2304 domain-containing protein</fullName>
    </submittedName>
</protein>
<dbReference type="InterPro" id="IPR019277">
    <property type="entry name" value="DUF2304"/>
</dbReference>
<dbReference type="AlphaFoldDB" id="A0A850HG55"/>
<dbReference type="Proteomes" id="UP000528555">
    <property type="component" value="Unassembled WGS sequence"/>
</dbReference>
<dbReference type="EMBL" id="JAAIUO010000002">
    <property type="protein sequence ID" value="NSK14139.1"/>
    <property type="molecule type" value="Genomic_DNA"/>
</dbReference>
<evidence type="ECO:0000256" key="1">
    <source>
        <dbReference type="SAM" id="Coils"/>
    </source>
</evidence>
<feature type="transmembrane region" description="Helical" evidence="2">
    <location>
        <begin position="69"/>
        <end position="89"/>
    </location>
</feature>
<comment type="caution">
    <text evidence="4">The sequence shown here is derived from an EMBL/GenBank/DDBJ whole genome shotgun (WGS) entry which is preliminary data.</text>
</comment>
<name>A0A850HG55_9FIRM</name>
<dbReference type="RefSeq" id="WP_101695498.1">
    <property type="nucleotide sequence ID" value="NZ_JAAITX010000002.1"/>
</dbReference>
<keyword evidence="5" id="KW-1185">Reference proteome</keyword>
<evidence type="ECO:0000256" key="2">
    <source>
        <dbReference type="SAM" id="Phobius"/>
    </source>
</evidence>
<evidence type="ECO:0000313" key="4">
    <source>
        <dbReference type="EMBL" id="NVH57774.1"/>
    </source>
</evidence>
<keyword evidence="2" id="KW-1133">Transmembrane helix</keyword>
<evidence type="ECO:0000313" key="5">
    <source>
        <dbReference type="Proteomes" id="UP000528555"/>
    </source>
</evidence>
<reference evidence="4" key="2">
    <citation type="submission" date="2020-02" db="EMBL/GenBank/DDBJ databases">
        <authorList>
            <person name="Littmann E."/>
            <person name="Sorbara M."/>
        </authorList>
    </citation>
    <scope>NUCLEOTIDE SEQUENCE</scope>
    <source>
        <strain evidence="4">MSK.17.11</strain>
        <strain evidence="3">MSK.17.38</strain>
    </source>
</reference>
<evidence type="ECO:0000313" key="6">
    <source>
        <dbReference type="Proteomes" id="UP000701680"/>
    </source>
</evidence>
<keyword evidence="2" id="KW-0472">Membrane</keyword>
<keyword evidence="2" id="KW-0812">Transmembrane</keyword>
<dbReference type="EMBL" id="JAAITX010000002">
    <property type="protein sequence ID" value="NVH57774.1"/>
    <property type="molecule type" value="Genomic_DNA"/>
</dbReference>
<dbReference type="Pfam" id="PF10066">
    <property type="entry name" value="DUF2304"/>
    <property type="match status" value="1"/>
</dbReference>
<proteinExistence type="predicted"/>
<accession>A0A850HG55</accession>
<dbReference type="OrthoDB" id="2876319at2"/>
<dbReference type="Proteomes" id="UP000701680">
    <property type="component" value="Unassembled WGS sequence"/>
</dbReference>
<organism evidence="4 5">
    <name type="scientific">Dorea phocaeensis</name>
    <dbReference type="NCBI Taxonomy" id="2040291"/>
    <lineage>
        <taxon>Bacteria</taxon>
        <taxon>Bacillati</taxon>
        <taxon>Bacillota</taxon>
        <taxon>Clostridia</taxon>
        <taxon>Lachnospirales</taxon>
        <taxon>Lachnospiraceae</taxon>
        <taxon>Dorea</taxon>
    </lineage>
</organism>
<evidence type="ECO:0000313" key="3">
    <source>
        <dbReference type="EMBL" id="NSK14139.1"/>
    </source>
</evidence>
<keyword evidence="1" id="KW-0175">Coiled coil</keyword>